<feature type="region of interest" description="Disordered" evidence="3">
    <location>
        <begin position="75"/>
        <end position="102"/>
    </location>
</feature>
<evidence type="ECO:0000313" key="7">
    <source>
        <dbReference type="Proteomes" id="UP000199360"/>
    </source>
</evidence>
<sequence length="543" mass="57830">MPKQRDAAPPPGAGRRVVMLVDNAVEGDSRVQKAARSAADAGWHVTLLGCARVDAERRWQLGDAEVRVLPLDAPRLLPTDASDPRGEAGATGSPAGPRGSGLRGRLVARGGLPLRVARLARRPLEHAQVRYWRARLGDRAWRRLEPGLWDYERVAGPVVDELRPDLVHAHDFRMLGVAARAVDRARARGRVVKLVWDAHEWLPGARPRRDNARWLPAHLGYVREYVGHADAVVTVSDTLADLLVRDHDLPERPTVVLNAPIAEPERSSAVPAAAERAAAVPAAAVPAAAVPAAAVPAAAVPAAAVPAAAVSVAAGPVAEAASVGAPAPTGRTVPAAVTVRAAGESPDLRTGCGVAADTPLLVYSGAMAEQRGVDTVVEALPRLPGVHLALVVADPAAAYVRQVVARAARHGVAARVHVLPYVPHRQLVAFLATADVGLIPLHHWPNHEIALITKFFEYAHARLPIVVSDVRTMADTVRATGQGEVFRARDAADLARAIRAVLADPARYRTVYDGPNSPLPTWTWESQADRLNALYHHLLTRTP</sequence>
<dbReference type="InterPro" id="IPR001296">
    <property type="entry name" value="Glyco_trans_1"/>
</dbReference>
<feature type="domain" description="Glycosyl transferase family 1" evidence="4">
    <location>
        <begin position="356"/>
        <end position="508"/>
    </location>
</feature>
<dbReference type="EMBL" id="FMDM01000008">
    <property type="protein sequence ID" value="SCG64466.1"/>
    <property type="molecule type" value="Genomic_DNA"/>
</dbReference>
<reference evidence="7" key="1">
    <citation type="submission" date="2016-06" db="EMBL/GenBank/DDBJ databases">
        <authorList>
            <person name="Varghese N."/>
            <person name="Submissions Spin"/>
        </authorList>
    </citation>
    <scope>NUCLEOTIDE SEQUENCE [LARGE SCALE GENOMIC DNA]</scope>
    <source>
        <strain evidence="7">DSM 45647</strain>
    </source>
</reference>
<dbReference type="SUPFAM" id="SSF53756">
    <property type="entry name" value="UDP-Glycosyltransferase/glycogen phosphorylase"/>
    <property type="match status" value="1"/>
</dbReference>
<evidence type="ECO:0000313" key="6">
    <source>
        <dbReference type="EMBL" id="SCG64466.1"/>
    </source>
</evidence>
<proteinExistence type="predicted"/>
<evidence type="ECO:0000256" key="2">
    <source>
        <dbReference type="ARBA" id="ARBA00022679"/>
    </source>
</evidence>
<evidence type="ECO:0000256" key="1">
    <source>
        <dbReference type="ARBA" id="ARBA00022676"/>
    </source>
</evidence>
<organism evidence="6 7">
    <name type="scientific">Micromonospora humi</name>
    <dbReference type="NCBI Taxonomy" id="745366"/>
    <lineage>
        <taxon>Bacteria</taxon>
        <taxon>Bacillati</taxon>
        <taxon>Actinomycetota</taxon>
        <taxon>Actinomycetes</taxon>
        <taxon>Micromonosporales</taxon>
        <taxon>Micromonosporaceae</taxon>
        <taxon>Micromonospora</taxon>
    </lineage>
</organism>
<evidence type="ECO:0000259" key="4">
    <source>
        <dbReference type="Pfam" id="PF00534"/>
    </source>
</evidence>
<name>A0A1C5J365_9ACTN</name>
<dbReference type="Pfam" id="PF13439">
    <property type="entry name" value="Glyco_transf_4"/>
    <property type="match status" value="1"/>
</dbReference>
<dbReference type="InterPro" id="IPR028098">
    <property type="entry name" value="Glyco_trans_4-like_N"/>
</dbReference>
<dbReference type="AlphaFoldDB" id="A0A1C5J365"/>
<gene>
    <name evidence="6" type="ORF">GA0070213_108100</name>
</gene>
<dbReference type="GO" id="GO:0016757">
    <property type="term" value="F:glycosyltransferase activity"/>
    <property type="evidence" value="ECO:0007669"/>
    <property type="project" value="UniProtKB-KW"/>
</dbReference>
<dbReference type="PANTHER" id="PTHR12526:SF600">
    <property type="entry name" value="GLYCOSYL TRANSFERASE GROUP 1"/>
    <property type="match status" value="1"/>
</dbReference>
<dbReference type="Gene3D" id="3.40.50.2000">
    <property type="entry name" value="Glycogen Phosphorylase B"/>
    <property type="match status" value="2"/>
</dbReference>
<dbReference type="RefSeq" id="WP_091064775.1">
    <property type="nucleotide sequence ID" value="NZ_FMDM01000008.1"/>
</dbReference>
<dbReference type="PANTHER" id="PTHR12526">
    <property type="entry name" value="GLYCOSYLTRANSFERASE"/>
    <property type="match status" value="1"/>
</dbReference>
<keyword evidence="2 6" id="KW-0808">Transferase</keyword>
<protein>
    <submittedName>
        <fullName evidence="6">Glycosyl transferase 4-like domain-containing protein</fullName>
    </submittedName>
</protein>
<dbReference type="OrthoDB" id="3318784at2"/>
<evidence type="ECO:0000256" key="3">
    <source>
        <dbReference type="SAM" id="MobiDB-lite"/>
    </source>
</evidence>
<evidence type="ECO:0000259" key="5">
    <source>
        <dbReference type="Pfam" id="PF13439"/>
    </source>
</evidence>
<feature type="domain" description="Glycosyltransferase subfamily 4-like N-terminal" evidence="5">
    <location>
        <begin position="122"/>
        <end position="258"/>
    </location>
</feature>
<keyword evidence="1" id="KW-0328">Glycosyltransferase</keyword>
<accession>A0A1C5J365</accession>
<keyword evidence="7" id="KW-1185">Reference proteome</keyword>
<dbReference type="Proteomes" id="UP000199360">
    <property type="component" value="Unassembled WGS sequence"/>
</dbReference>
<dbReference type="STRING" id="745366.GA0070213_108100"/>
<dbReference type="Pfam" id="PF00534">
    <property type="entry name" value="Glycos_transf_1"/>
    <property type="match status" value="1"/>
</dbReference>